<reference evidence="10 11" key="1">
    <citation type="journal article" date="2016" name="Nat. Commun.">
        <title>Thousands of microbial genomes shed light on interconnected biogeochemical processes in an aquifer system.</title>
        <authorList>
            <person name="Anantharaman K."/>
            <person name="Brown C.T."/>
            <person name="Hug L.A."/>
            <person name="Sharon I."/>
            <person name="Castelle C.J."/>
            <person name="Probst A.J."/>
            <person name="Thomas B.C."/>
            <person name="Singh A."/>
            <person name="Wilkins M.J."/>
            <person name="Karaoz U."/>
            <person name="Brodie E.L."/>
            <person name="Williams K.H."/>
            <person name="Hubbard S.S."/>
            <person name="Banfield J.F."/>
        </authorList>
    </citation>
    <scope>NUCLEOTIDE SEQUENCE [LARGE SCALE GENOMIC DNA]</scope>
</reference>
<evidence type="ECO:0000256" key="6">
    <source>
        <dbReference type="ARBA" id="ARBA00022989"/>
    </source>
</evidence>
<comment type="caution">
    <text evidence="10">The sequence shown here is derived from an EMBL/GenBank/DDBJ whole genome shotgun (WGS) entry which is preliminary data.</text>
</comment>
<accession>A0A1G2CXV4</accession>
<organism evidence="10 11">
    <name type="scientific">Candidatus Lloydbacteria bacterium RIFCSPHIGHO2_01_FULL_49_22</name>
    <dbReference type="NCBI Taxonomy" id="1798658"/>
    <lineage>
        <taxon>Bacteria</taxon>
        <taxon>Candidatus Lloydiibacteriota</taxon>
    </lineage>
</organism>
<feature type="transmembrane region" description="Helical" evidence="8">
    <location>
        <begin position="218"/>
        <end position="238"/>
    </location>
</feature>
<keyword evidence="4" id="KW-0997">Cell inner membrane</keyword>
<dbReference type="FunFam" id="1.20.81.30:FF:000001">
    <property type="entry name" value="Type II secretion system protein F"/>
    <property type="match status" value="2"/>
</dbReference>
<dbReference type="Pfam" id="PF00482">
    <property type="entry name" value="T2SSF"/>
    <property type="match status" value="2"/>
</dbReference>
<evidence type="ECO:0000256" key="8">
    <source>
        <dbReference type="SAM" id="Phobius"/>
    </source>
</evidence>
<evidence type="ECO:0000313" key="10">
    <source>
        <dbReference type="EMBL" id="OGZ06042.1"/>
    </source>
</evidence>
<gene>
    <name evidence="10" type="ORF">A2845_01315</name>
</gene>
<keyword evidence="3" id="KW-1003">Cell membrane</keyword>
<evidence type="ECO:0000256" key="4">
    <source>
        <dbReference type="ARBA" id="ARBA00022519"/>
    </source>
</evidence>
<dbReference type="InterPro" id="IPR003004">
    <property type="entry name" value="GspF/PilC"/>
</dbReference>
<proteinExistence type="inferred from homology"/>
<evidence type="ECO:0000256" key="2">
    <source>
        <dbReference type="ARBA" id="ARBA00005745"/>
    </source>
</evidence>
<evidence type="ECO:0000313" key="11">
    <source>
        <dbReference type="Proteomes" id="UP000177122"/>
    </source>
</evidence>
<dbReference type="InterPro" id="IPR042094">
    <property type="entry name" value="T2SS_GspF_sf"/>
</dbReference>
<keyword evidence="6 8" id="KW-1133">Transmembrane helix</keyword>
<dbReference type="GO" id="GO:0015628">
    <property type="term" value="P:protein secretion by the type II secretion system"/>
    <property type="evidence" value="ECO:0007669"/>
    <property type="project" value="TreeGrafter"/>
</dbReference>
<dbReference type="Gene3D" id="1.20.81.30">
    <property type="entry name" value="Type II secretion system (T2SS), domain F"/>
    <property type="match status" value="2"/>
</dbReference>
<keyword evidence="7 8" id="KW-0472">Membrane</keyword>
<comment type="similarity">
    <text evidence="2">Belongs to the GSP F family.</text>
</comment>
<feature type="transmembrane region" description="Helical" evidence="8">
    <location>
        <begin position="378"/>
        <end position="397"/>
    </location>
</feature>
<feature type="domain" description="Type II secretion system protein GspF" evidence="9">
    <location>
        <begin position="273"/>
        <end position="395"/>
    </location>
</feature>
<name>A0A1G2CXV4_9BACT</name>
<comment type="subcellular location">
    <subcellularLocation>
        <location evidence="1">Cell inner membrane</location>
        <topology evidence="1">Multi-pass membrane protein</topology>
    </subcellularLocation>
</comment>
<sequence length="403" mass="44390">MLYRYKSIDQLSGEEKSGTIDAASVDIAIGSLQRRKLIIVSIVPADNVPFYEKMMSIGQKVAYRDVVILSRQIATLFNAQVSALRVFQLLSLEAENDILKVRLNEVTEDIQGGMSLSDALHRHSDIFSDFYVNMVRAGEESGNLSNTFNYLADYLDRSFELVSKTKNALIYPAFVVVVFIIVMILMLVIVIPKLSAIITETGKELPFYTKVTIGASNFLIHYGLFLLVIVVIGVFALLRFMSTDKGKEALSQFSLTLPYIGDLYKKLYLARIADNLNTMLTSGIAVVRAVEIAASVVGNKVYESILLEVSSDVRTGVSLSQAMSKHPKEIPGIMVQMIKVGEETGEVGNILETLSKFYKREVDNAVETLISLIEPAMIIMLGLGVGGLLVSVLMPIYDIAGSF</sequence>
<evidence type="ECO:0000256" key="5">
    <source>
        <dbReference type="ARBA" id="ARBA00022692"/>
    </source>
</evidence>
<evidence type="ECO:0000256" key="7">
    <source>
        <dbReference type="ARBA" id="ARBA00023136"/>
    </source>
</evidence>
<dbReference type="Proteomes" id="UP000177122">
    <property type="component" value="Unassembled WGS sequence"/>
</dbReference>
<dbReference type="InterPro" id="IPR018076">
    <property type="entry name" value="T2SS_GspF_dom"/>
</dbReference>
<evidence type="ECO:0000256" key="1">
    <source>
        <dbReference type="ARBA" id="ARBA00004429"/>
    </source>
</evidence>
<evidence type="ECO:0000259" key="9">
    <source>
        <dbReference type="Pfam" id="PF00482"/>
    </source>
</evidence>
<dbReference type="PANTHER" id="PTHR30012:SF7">
    <property type="entry name" value="PROTEIN TRANSPORT PROTEIN HOFC HOMOLOG"/>
    <property type="match status" value="1"/>
</dbReference>
<keyword evidence="5 8" id="KW-0812">Transmembrane</keyword>
<dbReference type="EMBL" id="MHLI01000005">
    <property type="protein sequence ID" value="OGZ06042.1"/>
    <property type="molecule type" value="Genomic_DNA"/>
</dbReference>
<protein>
    <recommendedName>
        <fullName evidence="9">Type II secretion system protein GspF domain-containing protein</fullName>
    </recommendedName>
</protein>
<feature type="transmembrane region" description="Helical" evidence="8">
    <location>
        <begin position="169"/>
        <end position="198"/>
    </location>
</feature>
<dbReference type="PANTHER" id="PTHR30012">
    <property type="entry name" value="GENERAL SECRETION PATHWAY PROTEIN"/>
    <property type="match status" value="1"/>
</dbReference>
<evidence type="ECO:0000256" key="3">
    <source>
        <dbReference type="ARBA" id="ARBA00022475"/>
    </source>
</evidence>
<dbReference type="PRINTS" id="PR00812">
    <property type="entry name" value="BCTERIALGSPF"/>
</dbReference>
<feature type="domain" description="Type II secretion system protein GspF" evidence="9">
    <location>
        <begin position="70"/>
        <end position="192"/>
    </location>
</feature>
<dbReference type="AlphaFoldDB" id="A0A1G2CXV4"/>
<dbReference type="GO" id="GO:0005886">
    <property type="term" value="C:plasma membrane"/>
    <property type="evidence" value="ECO:0007669"/>
    <property type="project" value="UniProtKB-SubCell"/>
</dbReference>